<proteinExistence type="predicted"/>
<sequence length="324" mass="37994">MRPQTQKAFFLLLGVGFLVPTFLLGYLLNLLLQEMNINLVVMNLSIYWLGLFSFFMLVIVMTSLYFITKGELYNLFSQKTNKKHDEQVDSSADDQCDSAEISSEKNPLVFKENHLFLTLLQLWMMKQTTFLKGTVQIMDEEVGQQSHLQEYSRRLQELLMRQEQFWQEIYNGLLRQPSFSWTNLKELWIKTNAQAVFVESLDELSAKLDPEALPLVWTDGEKVKLALSYLKQLDRQVNLGPIEKEEQYLMVPIEIIDHQEKNTVIDEELAYLLAFYIFCQLRILLQFSKKEDAIRLLLAFPLEDEKLWQEKGGWKSVINNSDHC</sequence>
<keyword evidence="1" id="KW-0472">Membrane</keyword>
<feature type="transmembrane region" description="Helical" evidence="1">
    <location>
        <begin position="44"/>
        <end position="67"/>
    </location>
</feature>
<dbReference type="RefSeq" id="WP_151619816.1">
    <property type="nucleotide sequence ID" value="NZ_WBXO01000005.1"/>
</dbReference>
<organism evidence="2 3">
    <name type="scientific">Heliorestis acidaminivorans</name>
    <dbReference type="NCBI Taxonomy" id="553427"/>
    <lineage>
        <taxon>Bacteria</taxon>
        <taxon>Bacillati</taxon>
        <taxon>Bacillota</taxon>
        <taxon>Clostridia</taxon>
        <taxon>Eubacteriales</taxon>
        <taxon>Heliobacteriaceae</taxon>
        <taxon>Heliorestis</taxon>
    </lineage>
</organism>
<protein>
    <submittedName>
        <fullName evidence="2">Uncharacterized protein</fullName>
    </submittedName>
</protein>
<comment type="caution">
    <text evidence="2">The sequence shown here is derived from an EMBL/GenBank/DDBJ whole genome shotgun (WGS) entry which is preliminary data.</text>
</comment>
<keyword evidence="3" id="KW-1185">Reference proteome</keyword>
<dbReference type="Proteomes" id="UP000468766">
    <property type="component" value="Unassembled WGS sequence"/>
</dbReference>
<evidence type="ECO:0000256" key="1">
    <source>
        <dbReference type="SAM" id="Phobius"/>
    </source>
</evidence>
<accession>A0A6I0F5F0</accession>
<name>A0A6I0F5F0_9FIRM</name>
<keyword evidence="1" id="KW-0812">Transmembrane</keyword>
<dbReference type="EMBL" id="WBXO01000005">
    <property type="protein sequence ID" value="KAB2952539.1"/>
    <property type="molecule type" value="Genomic_DNA"/>
</dbReference>
<gene>
    <name evidence="2" type="ORF">F9B85_07685</name>
</gene>
<dbReference type="AlphaFoldDB" id="A0A6I0F5F0"/>
<dbReference type="OrthoDB" id="9849553at2"/>
<evidence type="ECO:0000313" key="3">
    <source>
        <dbReference type="Proteomes" id="UP000468766"/>
    </source>
</evidence>
<keyword evidence="1" id="KW-1133">Transmembrane helix</keyword>
<reference evidence="2 3" key="1">
    <citation type="submission" date="2019-10" db="EMBL/GenBank/DDBJ databases">
        <title>Whole-genome sequence of the extremophile Heliorestis acidaminivorans DSM 24790.</title>
        <authorList>
            <person name="Kyndt J.A."/>
            <person name="Meyer T.E."/>
        </authorList>
    </citation>
    <scope>NUCLEOTIDE SEQUENCE [LARGE SCALE GENOMIC DNA]</scope>
    <source>
        <strain evidence="2 3">DSM 24790</strain>
    </source>
</reference>
<feature type="transmembrane region" description="Helical" evidence="1">
    <location>
        <begin position="9"/>
        <end position="32"/>
    </location>
</feature>
<evidence type="ECO:0000313" key="2">
    <source>
        <dbReference type="EMBL" id="KAB2952539.1"/>
    </source>
</evidence>